<evidence type="ECO:0000256" key="1">
    <source>
        <dbReference type="SAM" id="SignalP"/>
    </source>
</evidence>
<dbReference type="Pfam" id="PF07589">
    <property type="entry name" value="PEP-CTERM"/>
    <property type="match status" value="1"/>
</dbReference>
<proteinExistence type="predicted"/>
<evidence type="ECO:0000313" key="4">
    <source>
        <dbReference type="Proteomes" id="UP000634206"/>
    </source>
</evidence>
<keyword evidence="1" id="KW-0732">Signal</keyword>
<protein>
    <submittedName>
        <fullName evidence="3">PEP-CTERM sorting domain-containing protein</fullName>
    </submittedName>
</protein>
<dbReference type="NCBIfam" id="TIGR02595">
    <property type="entry name" value="PEP_CTERM"/>
    <property type="match status" value="1"/>
</dbReference>
<reference evidence="3" key="1">
    <citation type="submission" date="2021-01" db="EMBL/GenBank/DDBJ databases">
        <title>Modified the classification status of verrucomicrobia.</title>
        <authorList>
            <person name="Feng X."/>
        </authorList>
    </citation>
    <scope>NUCLEOTIDE SEQUENCE</scope>
    <source>
        <strain evidence="3">5K15</strain>
    </source>
</reference>
<name>A0AAE2SCT9_9BACT</name>
<feature type="signal peptide" evidence="1">
    <location>
        <begin position="1"/>
        <end position="32"/>
    </location>
</feature>
<sequence length="283" mass="29414">MNTRTIPPRNKQKPLRVIGASCLALSPLAAPAATLISDSFDAGTIKTNSRIRTSQVDDGWYTSNKENPLWSISGGTLSNAGTSATSLDNEAPMSTVIATDGLAANLSQLTLSFDYTVGSTATLKFALYGYTVNTQDGGGTSDILMNNGTSNGSLQNNTQAELRHGDINLLTGADAPQSMNNDLTFAAGTTGSFSTTVDLASYAWHADEAADATPNNTPGLSGNITGVSDFDYVALVFYTDVSDPLTATTTSLDNISLIATVPEPSSAALLSLGGLALLFRRRA</sequence>
<feature type="chain" id="PRO_5042151808" evidence="1">
    <location>
        <begin position="33"/>
        <end position="283"/>
    </location>
</feature>
<keyword evidence="4" id="KW-1185">Reference proteome</keyword>
<dbReference type="AlphaFoldDB" id="A0AAE2SCT9"/>
<dbReference type="InterPro" id="IPR013424">
    <property type="entry name" value="Ice-binding_C"/>
</dbReference>
<dbReference type="Proteomes" id="UP000634206">
    <property type="component" value="Unassembled WGS sequence"/>
</dbReference>
<gene>
    <name evidence="3" type="ORF">JIN83_11075</name>
</gene>
<dbReference type="EMBL" id="JAENIG010000007">
    <property type="protein sequence ID" value="MBK1855503.1"/>
    <property type="molecule type" value="Genomic_DNA"/>
</dbReference>
<feature type="domain" description="Ice-binding protein C-terminal" evidence="2">
    <location>
        <begin position="260"/>
        <end position="282"/>
    </location>
</feature>
<evidence type="ECO:0000259" key="2">
    <source>
        <dbReference type="Pfam" id="PF07589"/>
    </source>
</evidence>
<comment type="caution">
    <text evidence="3">The sequence shown here is derived from an EMBL/GenBank/DDBJ whole genome shotgun (WGS) entry which is preliminary data.</text>
</comment>
<accession>A0AAE2SCT9</accession>
<organism evidence="3 4">
    <name type="scientific">Oceaniferula flava</name>
    <dbReference type="NCBI Taxonomy" id="2800421"/>
    <lineage>
        <taxon>Bacteria</taxon>
        <taxon>Pseudomonadati</taxon>
        <taxon>Verrucomicrobiota</taxon>
        <taxon>Verrucomicrobiia</taxon>
        <taxon>Verrucomicrobiales</taxon>
        <taxon>Verrucomicrobiaceae</taxon>
        <taxon>Oceaniferula</taxon>
    </lineage>
</organism>
<dbReference type="RefSeq" id="WP_309490115.1">
    <property type="nucleotide sequence ID" value="NZ_JAENIG010000007.1"/>
</dbReference>
<evidence type="ECO:0000313" key="3">
    <source>
        <dbReference type="EMBL" id="MBK1855503.1"/>
    </source>
</evidence>